<keyword evidence="3" id="KW-1185">Reference proteome</keyword>
<dbReference type="OrthoDB" id="1863565at2"/>
<dbReference type="Gene3D" id="1.20.1270.70">
    <property type="entry name" value="Designed single chain three-helix bundle"/>
    <property type="match status" value="1"/>
</dbReference>
<organism evidence="2 3">
    <name type="scientific">Evtepia gabavorous</name>
    <dbReference type="NCBI Taxonomy" id="2211183"/>
    <lineage>
        <taxon>Bacteria</taxon>
        <taxon>Bacillati</taxon>
        <taxon>Bacillota</taxon>
        <taxon>Clostridia</taxon>
        <taxon>Eubacteriales</taxon>
        <taxon>Evtepia</taxon>
    </lineage>
</organism>
<accession>A0A3E2B0Z9</accession>
<protein>
    <submittedName>
        <fullName evidence="2">Uncharacterized protein</fullName>
    </submittedName>
</protein>
<proteinExistence type="predicted"/>
<dbReference type="RefSeq" id="WP_117142936.1">
    <property type="nucleotide sequence ID" value="NZ_CAKXKJ010000033.1"/>
</dbReference>
<evidence type="ECO:0000313" key="3">
    <source>
        <dbReference type="Proteomes" id="UP000260649"/>
    </source>
</evidence>
<comment type="caution">
    <text evidence="2">The sequence shown here is derived from an EMBL/GenBank/DDBJ whole genome shotgun (WGS) entry which is preliminary data.</text>
</comment>
<sequence>MTEKEMLELMKQALEPVHEKLTVLDTKMTSLDEKVNSLDAKVTSLDEKVNSLDTKVASLDAKVNSLDTKVASLDAKVNSLDADVRGIKVVLENEVRRDLNLLAEGHAAILERLPSQEEKEALEARMDAMEAAIRLHSKQIRELKKAQ</sequence>
<dbReference type="Gene3D" id="1.20.5.190">
    <property type="match status" value="1"/>
</dbReference>
<dbReference type="AlphaFoldDB" id="A0A3E2B0Z9"/>
<dbReference type="GeneID" id="97996338"/>
<reference evidence="2 3" key="1">
    <citation type="submission" date="2018-07" db="EMBL/GenBank/DDBJ databases">
        <title>GABA Modulating Bacteria of the Human Gut Microbiota.</title>
        <authorList>
            <person name="Strandwitz P."/>
            <person name="Kim K.H."/>
            <person name="Terekhova D."/>
            <person name="Liu J.K."/>
            <person name="Sharma A."/>
            <person name="Levering J."/>
            <person name="Mcdonald D."/>
            <person name="Dietrich D."/>
            <person name="Ramadhar T.R."/>
            <person name="Lekbua A."/>
            <person name="Mroue N."/>
            <person name="Liston C."/>
            <person name="Stewart E.J."/>
            <person name="Dubin M.J."/>
            <person name="Zengler K."/>
            <person name="Knight R."/>
            <person name="Gilbert J.A."/>
            <person name="Clardy J."/>
            <person name="Lewis K."/>
        </authorList>
    </citation>
    <scope>NUCLEOTIDE SEQUENCE [LARGE SCALE GENOMIC DNA]</scope>
    <source>
        <strain evidence="2 3">KLE1738</strain>
    </source>
</reference>
<gene>
    <name evidence="2" type="ORF">DV520_11400</name>
</gene>
<name>A0A3E2B0Z9_9FIRM</name>
<keyword evidence="1" id="KW-0175">Coiled coil</keyword>
<evidence type="ECO:0000313" key="2">
    <source>
        <dbReference type="EMBL" id="RFT05675.1"/>
    </source>
</evidence>
<feature type="coiled-coil region" evidence="1">
    <location>
        <begin position="119"/>
        <end position="146"/>
    </location>
</feature>
<dbReference type="Proteomes" id="UP000260649">
    <property type="component" value="Unassembled WGS sequence"/>
</dbReference>
<dbReference type="SUPFAM" id="SSF57997">
    <property type="entry name" value="Tropomyosin"/>
    <property type="match status" value="1"/>
</dbReference>
<evidence type="ECO:0000256" key="1">
    <source>
        <dbReference type="SAM" id="Coils"/>
    </source>
</evidence>
<dbReference type="EMBL" id="QQRQ01000036">
    <property type="protein sequence ID" value="RFT05675.1"/>
    <property type="molecule type" value="Genomic_DNA"/>
</dbReference>